<dbReference type="Proteomes" id="UP000030854">
    <property type="component" value="Unassembled WGS sequence"/>
</dbReference>
<feature type="chain" id="PRO_5002079673" evidence="4">
    <location>
        <begin position="26"/>
        <end position="489"/>
    </location>
</feature>
<evidence type="ECO:0000313" key="7">
    <source>
        <dbReference type="Proteomes" id="UP000030854"/>
    </source>
</evidence>
<proteinExistence type="inferred from homology"/>
<dbReference type="PRINTS" id="PR00469">
    <property type="entry name" value="PNDRDTASEII"/>
</dbReference>
<dbReference type="SUPFAM" id="SSF51905">
    <property type="entry name" value="FAD/NAD(P)-binding domain"/>
    <property type="match status" value="1"/>
</dbReference>
<protein>
    <submittedName>
        <fullName evidence="6">Putative thioredoxin</fullName>
    </submittedName>
</protein>
<name>A0A0B1P2J5_UNCNE</name>
<evidence type="ECO:0000256" key="4">
    <source>
        <dbReference type="SAM" id="SignalP"/>
    </source>
</evidence>
<dbReference type="PRINTS" id="PR00368">
    <property type="entry name" value="FADPNR"/>
</dbReference>
<sequence>MIISILETLIVVFFLFLELGSYVNTKSLKDRNTTVDSTEISKTLYDVVIVGGGPAGLSALSSLARVRRSALLIDSGKYRNDQTRNSHDVIGSDGMAPSLFRSRAREQIRRYPTVSLQNETVISIVRDDNQSSFITTVSSGQKYKSRKIILATGIIDILPDTPGIKEAWGRGMFWCVWCDSWEHRDQSLGIIASLPTIIGTIYQVTTLNKDIIAFVNGTDTVANRAFLNATSPGWQINLAKARVAIENQTITSIERLQDGSIVRNETSWEEYDIFRVNLQDGTQIERGAFIMNFPKCQRSYLGSKIGVQLVNERIQVNPSNMKAAPGVWAIGDANNDGTTNVLHALYSGKKASVYAHIELATENAVGLRNLKRSVSEVFQDMDNGLENLWTNLKDKSKSVWNMDETGARIGCPTILHHITTTREAVVVPAHVYELHTGSPENRLSITVIETNSAGGNYQPPFIILLGEKLMDDWCHENVENDAWATTSLT</sequence>
<dbReference type="STRING" id="52586.A0A0B1P2J5"/>
<dbReference type="OMA" id="AAIWIHK"/>
<dbReference type="InterPro" id="IPR023753">
    <property type="entry name" value="FAD/NAD-binding_dom"/>
</dbReference>
<dbReference type="InterPro" id="IPR036188">
    <property type="entry name" value="FAD/NAD-bd_sf"/>
</dbReference>
<keyword evidence="2" id="KW-0285">Flavoprotein</keyword>
<dbReference type="GO" id="GO:0097237">
    <property type="term" value="P:cellular response to toxic substance"/>
    <property type="evidence" value="ECO:0007669"/>
    <property type="project" value="UniProtKB-ARBA"/>
</dbReference>
<feature type="signal peptide" evidence="4">
    <location>
        <begin position="1"/>
        <end position="25"/>
    </location>
</feature>
<gene>
    <name evidence="6" type="ORF">EV44_g0221</name>
</gene>
<feature type="domain" description="FAD/NAD(P)-binding" evidence="5">
    <location>
        <begin position="45"/>
        <end position="346"/>
    </location>
</feature>
<organism evidence="6 7">
    <name type="scientific">Uncinula necator</name>
    <name type="common">Grape powdery mildew</name>
    <dbReference type="NCBI Taxonomy" id="52586"/>
    <lineage>
        <taxon>Eukaryota</taxon>
        <taxon>Fungi</taxon>
        <taxon>Dikarya</taxon>
        <taxon>Ascomycota</taxon>
        <taxon>Pezizomycotina</taxon>
        <taxon>Leotiomycetes</taxon>
        <taxon>Erysiphales</taxon>
        <taxon>Erysiphaceae</taxon>
        <taxon>Erysiphe</taxon>
    </lineage>
</organism>
<accession>A0A0B1P2J5</accession>
<comment type="similarity">
    <text evidence="1">Belongs to the class-II pyridine nucleotide-disulfide oxidoreductase family.</text>
</comment>
<comment type="caution">
    <text evidence="6">The sequence shown here is derived from an EMBL/GenBank/DDBJ whole genome shotgun (WGS) entry which is preliminary data.</text>
</comment>
<evidence type="ECO:0000256" key="3">
    <source>
        <dbReference type="ARBA" id="ARBA00023002"/>
    </source>
</evidence>
<evidence type="ECO:0000256" key="2">
    <source>
        <dbReference type="ARBA" id="ARBA00022630"/>
    </source>
</evidence>
<evidence type="ECO:0000256" key="1">
    <source>
        <dbReference type="ARBA" id="ARBA00009333"/>
    </source>
</evidence>
<keyword evidence="4" id="KW-0732">Signal</keyword>
<dbReference type="InterPro" id="IPR050097">
    <property type="entry name" value="Ferredoxin-NADP_redctase_2"/>
</dbReference>
<dbReference type="AlphaFoldDB" id="A0A0B1P2J5"/>
<dbReference type="Gene3D" id="3.50.50.60">
    <property type="entry name" value="FAD/NAD(P)-binding domain"/>
    <property type="match status" value="2"/>
</dbReference>
<dbReference type="PANTHER" id="PTHR48105">
    <property type="entry name" value="THIOREDOXIN REDUCTASE 1-RELATED-RELATED"/>
    <property type="match status" value="1"/>
</dbReference>
<dbReference type="HOGENOM" id="CLU_031864_5_0_1"/>
<dbReference type="Pfam" id="PF07992">
    <property type="entry name" value="Pyr_redox_2"/>
    <property type="match status" value="1"/>
</dbReference>
<evidence type="ECO:0000313" key="6">
    <source>
        <dbReference type="EMBL" id="KHJ32513.1"/>
    </source>
</evidence>
<reference evidence="6 7" key="1">
    <citation type="journal article" date="2014" name="BMC Genomics">
        <title>Adaptive genomic structural variation in the grape powdery mildew pathogen, Erysiphe necator.</title>
        <authorList>
            <person name="Jones L."/>
            <person name="Riaz S."/>
            <person name="Morales-Cruz A."/>
            <person name="Amrine K.C."/>
            <person name="McGuire B."/>
            <person name="Gubler W.D."/>
            <person name="Walker M.A."/>
            <person name="Cantu D."/>
        </authorList>
    </citation>
    <scope>NUCLEOTIDE SEQUENCE [LARGE SCALE GENOMIC DNA]</scope>
    <source>
        <strain evidence="7">c</strain>
    </source>
</reference>
<keyword evidence="3" id="KW-0560">Oxidoreductase</keyword>
<evidence type="ECO:0000259" key="5">
    <source>
        <dbReference type="Pfam" id="PF07992"/>
    </source>
</evidence>
<dbReference type="GO" id="GO:0016491">
    <property type="term" value="F:oxidoreductase activity"/>
    <property type="evidence" value="ECO:0007669"/>
    <property type="project" value="UniProtKB-KW"/>
</dbReference>
<dbReference type="EMBL" id="JNVN01002020">
    <property type="protein sequence ID" value="KHJ32513.1"/>
    <property type="molecule type" value="Genomic_DNA"/>
</dbReference>
<keyword evidence="7" id="KW-1185">Reference proteome</keyword>